<dbReference type="InterPro" id="IPR006439">
    <property type="entry name" value="HAD-SF_hydro_IA"/>
</dbReference>
<dbReference type="SUPFAM" id="SSF56784">
    <property type="entry name" value="HAD-like"/>
    <property type="match status" value="1"/>
</dbReference>
<dbReference type="GO" id="GO:0016787">
    <property type="term" value="F:hydrolase activity"/>
    <property type="evidence" value="ECO:0007669"/>
    <property type="project" value="UniProtKB-KW"/>
</dbReference>
<feature type="compositionally biased region" description="Basic and acidic residues" evidence="1">
    <location>
        <begin position="1"/>
        <end position="13"/>
    </location>
</feature>
<reference evidence="2 3" key="1">
    <citation type="submission" date="2019-09" db="EMBL/GenBank/DDBJ databases">
        <title>Characterization of the phylogenetic diversity of two novel species belonging to the genus Bifidobacterium: Bifidobacterium cebidarum sp. nov. and Bifidobacterium leontopitheci sp. nov.</title>
        <authorList>
            <person name="Lugli G.A."/>
            <person name="Duranti S."/>
            <person name="Milani C."/>
            <person name="Turroni F."/>
            <person name="Ventura M."/>
        </authorList>
    </citation>
    <scope>NUCLEOTIDE SEQUENCE [LARGE SCALE GENOMIC DNA]</scope>
    <source>
        <strain evidence="2 3">DSM 100238</strain>
    </source>
</reference>
<gene>
    <name evidence="2" type="ORF">DSM100238_0774</name>
</gene>
<dbReference type="Pfam" id="PF00702">
    <property type="entry name" value="Hydrolase"/>
    <property type="match status" value="1"/>
</dbReference>
<protein>
    <submittedName>
        <fullName evidence="2">Hydrolase</fullName>
    </submittedName>
</protein>
<dbReference type="InterPro" id="IPR023214">
    <property type="entry name" value="HAD_sf"/>
</dbReference>
<organism evidence="2 3">
    <name type="scientific">Bifidobacterium apri</name>
    <dbReference type="NCBI Taxonomy" id="1769423"/>
    <lineage>
        <taxon>Bacteria</taxon>
        <taxon>Bacillati</taxon>
        <taxon>Actinomycetota</taxon>
        <taxon>Actinomycetes</taxon>
        <taxon>Bifidobacteriales</taxon>
        <taxon>Bifidobacteriaceae</taxon>
        <taxon>Bifidobacterium</taxon>
    </lineage>
</organism>
<feature type="compositionally biased region" description="Polar residues" evidence="1">
    <location>
        <begin position="14"/>
        <end position="34"/>
    </location>
</feature>
<comment type="caution">
    <text evidence="2">The sequence shown here is derived from an EMBL/GenBank/DDBJ whole genome shotgun (WGS) entry which is preliminary data.</text>
</comment>
<dbReference type="EMBL" id="WBSO01000003">
    <property type="protein sequence ID" value="KAB8299740.1"/>
    <property type="molecule type" value="Genomic_DNA"/>
</dbReference>
<dbReference type="OrthoDB" id="9797415at2"/>
<evidence type="ECO:0000256" key="1">
    <source>
        <dbReference type="SAM" id="MobiDB-lite"/>
    </source>
</evidence>
<dbReference type="CDD" id="cd02603">
    <property type="entry name" value="HAD_sEH-N_like"/>
    <property type="match status" value="1"/>
</dbReference>
<keyword evidence="3" id="KW-1185">Reference proteome</keyword>
<dbReference type="PANTHER" id="PTHR43611">
    <property type="entry name" value="ALPHA-D-GLUCOSE 1-PHOSPHATE PHOSPHATASE"/>
    <property type="match status" value="1"/>
</dbReference>
<name>A0A6A2V9Q9_9BIFI</name>
<evidence type="ECO:0000313" key="2">
    <source>
        <dbReference type="EMBL" id="KAB8299740.1"/>
    </source>
</evidence>
<sequence length="244" mass="27523">MRDNMNMSEHNHDTTGSSDRNDIVSSNHETSWNPDETVIASQGGPIADVIFDYCDVLLDWRPWRALEGLYPQGVIDMFFDSADEWGFDFIDRLLDSGVPPQDVLTEYARHHGPAVTWVLRMWLEHEERAIFGVLDGMDQLVDDLQSDGVRVWGLTNFTTEAVDIAHSRFGVFSRLLDTVVSSQERLLKPDPALYLRAIDRFKVDPQSTVFLDDNPRNVRGARVAGLRGVTFRSAAQARSVLGLS</sequence>
<feature type="region of interest" description="Disordered" evidence="1">
    <location>
        <begin position="1"/>
        <end position="38"/>
    </location>
</feature>
<evidence type="ECO:0000313" key="3">
    <source>
        <dbReference type="Proteomes" id="UP000440041"/>
    </source>
</evidence>
<dbReference type="InterPro" id="IPR036412">
    <property type="entry name" value="HAD-like_sf"/>
</dbReference>
<dbReference type="AlphaFoldDB" id="A0A6A2V9Q9"/>
<dbReference type="NCBIfam" id="TIGR01509">
    <property type="entry name" value="HAD-SF-IA-v3"/>
    <property type="match status" value="1"/>
</dbReference>
<accession>A0A6A2V9Q9</accession>
<dbReference type="PANTHER" id="PTHR43611:SF3">
    <property type="entry name" value="FLAVIN MONONUCLEOTIDE HYDROLASE 1, CHLOROPLATIC"/>
    <property type="match status" value="1"/>
</dbReference>
<dbReference type="Gene3D" id="3.40.50.1000">
    <property type="entry name" value="HAD superfamily/HAD-like"/>
    <property type="match status" value="1"/>
</dbReference>
<dbReference type="Proteomes" id="UP000440041">
    <property type="component" value="Unassembled WGS sequence"/>
</dbReference>
<keyword evidence="2" id="KW-0378">Hydrolase</keyword>
<proteinExistence type="predicted"/>